<feature type="signal peptide" evidence="2">
    <location>
        <begin position="1"/>
        <end position="33"/>
    </location>
</feature>
<reference evidence="4 5" key="1">
    <citation type="submission" date="2020-08" db="EMBL/GenBank/DDBJ databases">
        <title>Sequencing the genomes of 1000 actinobacteria strains.</title>
        <authorList>
            <person name="Klenk H.-P."/>
        </authorList>
    </citation>
    <scope>NUCLEOTIDE SEQUENCE [LARGE SCALE GENOMIC DNA]</scope>
    <source>
        <strain evidence="4 5">DSM 46887</strain>
    </source>
</reference>
<dbReference type="EMBL" id="JACHMP010000001">
    <property type="protein sequence ID" value="MBB5821526.1"/>
    <property type="molecule type" value="Genomic_DNA"/>
</dbReference>
<dbReference type="PROSITE" id="PS50093">
    <property type="entry name" value="PKD"/>
    <property type="match status" value="3"/>
</dbReference>
<dbReference type="Pfam" id="PF01345">
    <property type="entry name" value="DUF11"/>
    <property type="match status" value="1"/>
</dbReference>
<dbReference type="CDD" id="cd00146">
    <property type="entry name" value="PKD"/>
    <property type="match status" value="1"/>
</dbReference>
<keyword evidence="5" id="KW-1185">Reference proteome</keyword>
<dbReference type="Proteomes" id="UP000540685">
    <property type="component" value="Unassembled WGS sequence"/>
</dbReference>
<dbReference type="RefSeq" id="WP_184854791.1">
    <property type="nucleotide sequence ID" value="NZ_JACHMP010000001.1"/>
</dbReference>
<feature type="chain" id="PRO_5031401003" evidence="2">
    <location>
        <begin position="34"/>
        <end position="2163"/>
    </location>
</feature>
<dbReference type="InterPro" id="IPR029058">
    <property type="entry name" value="AB_hydrolase_fold"/>
</dbReference>
<organism evidence="4 5">
    <name type="scientific">Streptosporangium becharense</name>
    <dbReference type="NCBI Taxonomy" id="1816182"/>
    <lineage>
        <taxon>Bacteria</taxon>
        <taxon>Bacillati</taxon>
        <taxon>Actinomycetota</taxon>
        <taxon>Actinomycetes</taxon>
        <taxon>Streptosporangiales</taxon>
        <taxon>Streptosporangiaceae</taxon>
        <taxon>Streptosporangium</taxon>
    </lineage>
</organism>
<dbReference type="InterPro" id="IPR002918">
    <property type="entry name" value="Lipase_EstA/Esterase_EstB"/>
</dbReference>
<accession>A0A7W9IJP7</accession>
<dbReference type="InterPro" id="IPR000601">
    <property type="entry name" value="PKD_dom"/>
</dbReference>
<dbReference type="Pfam" id="PF18998">
    <property type="entry name" value="Flg_new_2"/>
    <property type="match status" value="1"/>
</dbReference>
<dbReference type="GO" id="GO:0005975">
    <property type="term" value="P:carbohydrate metabolic process"/>
    <property type="evidence" value="ECO:0007669"/>
    <property type="project" value="UniProtKB-ARBA"/>
</dbReference>
<evidence type="ECO:0000313" key="4">
    <source>
        <dbReference type="EMBL" id="MBB5821526.1"/>
    </source>
</evidence>
<evidence type="ECO:0000256" key="1">
    <source>
        <dbReference type="SAM" id="MobiDB-lite"/>
    </source>
</evidence>
<dbReference type="InterPro" id="IPR044060">
    <property type="entry name" value="Bacterial_rp_domain"/>
</dbReference>
<dbReference type="SUPFAM" id="SSF53474">
    <property type="entry name" value="alpha/beta-Hydrolases"/>
    <property type="match status" value="1"/>
</dbReference>
<gene>
    <name evidence="4" type="ORF">F4562_004588</name>
</gene>
<dbReference type="GO" id="GO:0016787">
    <property type="term" value="F:hydrolase activity"/>
    <property type="evidence" value="ECO:0007669"/>
    <property type="project" value="InterPro"/>
</dbReference>
<feature type="compositionally biased region" description="Low complexity" evidence="1">
    <location>
        <begin position="756"/>
        <end position="773"/>
    </location>
</feature>
<keyword evidence="2" id="KW-0732">Signal</keyword>
<feature type="domain" description="PKD" evidence="3">
    <location>
        <begin position="1939"/>
        <end position="2031"/>
    </location>
</feature>
<feature type="domain" description="PKD" evidence="3">
    <location>
        <begin position="1781"/>
        <end position="1832"/>
    </location>
</feature>
<evidence type="ECO:0000256" key="2">
    <source>
        <dbReference type="SAM" id="SignalP"/>
    </source>
</evidence>
<dbReference type="Gene3D" id="3.40.50.1820">
    <property type="entry name" value="alpha/beta hydrolase"/>
    <property type="match status" value="1"/>
</dbReference>
<name>A0A7W9IJP7_9ACTN</name>
<dbReference type="InterPro" id="IPR013783">
    <property type="entry name" value="Ig-like_fold"/>
</dbReference>
<dbReference type="NCBIfam" id="NF041940">
    <property type="entry name" value="choice_anch_X"/>
    <property type="match status" value="1"/>
</dbReference>
<dbReference type="GO" id="GO:0016042">
    <property type="term" value="P:lipid catabolic process"/>
    <property type="evidence" value="ECO:0007669"/>
    <property type="project" value="InterPro"/>
</dbReference>
<dbReference type="InterPro" id="IPR001434">
    <property type="entry name" value="OmcB-like_DUF11"/>
</dbReference>
<dbReference type="Pfam" id="PF01674">
    <property type="entry name" value="Lipase_2"/>
    <property type="match status" value="1"/>
</dbReference>
<dbReference type="InterPro" id="IPR035986">
    <property type="entry name" value="PKD_dom_sf"/>
</dbReference>
<comment type="caution">
    <text evidence="4">The sequence shown here is derived from an EMBL/GenBank/DDBJ whole genome shotgun (WGS) entry which is preliminary data.</text>
</comment>
<dbReference type="SUPFAM" id="SSF49299">
    <property type="entry name" value="PKD domain"/>
    <property type="match status" value="3"/>
</dbReference>
<dbReference type="Pfam" id="PF18911">
    <property type="entry name" value="PKD_4"/>
    <property type="match status" value="3"/>
</dbReference>
<dbReference type="InterPro" id="IPR022409">
    <property type="entry name" value="PKD/Chitinase_dom"/>
</dbReference>
<feature type="domain" description="PKD" evidence="3">
    <location>
        <begin position="1877"/>
        <end position="1933"/>
    </location>
</feature>
<proteinExistence type="predicted"/>
<evidence type="ECO:0000313" key="5">
    <source>
        <dbReference type="Proteomes" id="UP000540685"/>
    </source>
</evidence>
<dbReference type="Gene3D" id="2.60.40.10">
    <property type="entry name" value="Immunoglobulins"/>
    <property type="match status" value="5"/>
</dbReference>
<dbReference type="SMART" id="SM00089">
    <property type="entry name" value="PKD"/>
    <property type="match status" value="3"/>
</dbReference>
<feature type="region of interest" description="Disordered" evidence="1">
    <location>
        <begin position="754"/>
        <end position="779"/>
    </location>
</feature>
<sequence>MSWLFSRASARRIAIPALVAVLGSLALPASAIAAPTPPPSPSPSPKIAEEPDGLKLTHLGALNTSDGHLGKINSKGQVAGYVQNPETGKANAVLFSAGSTVNIHAALGNPDRGSQAVEVNDDGTVIGRVASQGGVPYADTFVYKDGKTTRLGLLYGSGINNRGQITGYEWIRDPDGSILNLAAFAGQDIEAYSLNESGEVVGMADMDPEKDVDKFRAFRTEPGKPLNPIKDRLNFVGETIATDVNDNGQVAGAGTDANDVHRPLIWDEGGDATVMKTPADRGGTVNAINNAGVGVGMMKAADDAPRAALYQNGQGIDLTDLVRAAGYDVTLRHATGINDRGQIAVVGRWGKQTTWDHAFLLDLGVRPVIGSLTIETQRYPSTEWNPVPDGAGSTVEGNKVRVVAQVTNPSDFLMQAEVGLVDDITGRSLISGRQVVELEPHKTVTVREEWDTNGWAWERGPKPQSDRTVSAKLYHGGRLVDSAIEPIVVLPKPVVAVHGWRSDAEDSWGTYNEMMKRLGHPQGHVWAVGDDQAEGRMDTGEPWNPLDETYSIRQNADELAIYVEDVRKKTGAFHVNMVAHSMGGLIARQYIQTQMPMTTGVRPAVSRLIGLGIPNGGSPCADRIVEEAITKELTPWYPSVIELTTDYLDGDDEQPRSGFNDRITNLKHVLASNLVGTDLPVICTSEKYPLPSLGDGVVPWWSALNLLLTPGWDDHHPLPYAWHSSMTSSENVFKEYVLPRLAYSVPFSNGTNGELTATGEKGTAPTGAAAPTDEGAEQNVSLSTFDGPTATVEPGQTAKVPLQVPQGLAFGVTGVLLPETVGLALRDPSGKVTTSYAAGSDAAKQLFQGLSVTGQQAGAWTLEITNTAAQAVKADLAAWVTGNPVKVAAKAEVAQDGRVTVTATVTDDGQPVTGVPVKAWLVGIESKPDRVAMTLNDDGNSGDGAAGDGVYGARTEALPGDRYYVVVKTETAKGLRTDRELVAKPDTREFELTLSAGPGGSVSASPAQEKYRAGTEVTLTATPEAGRILIGWVIDGQERGPGALTVVMDGPHTVQARFGSYTVTELGALPGYTADQTEPVALNDHGQVAATVGRGDDRRAVRWQDGVFTDLGGLSCEGSGKARCPSGATDINEAGDVAGWAEKWQNDVLREHAVVYRGGSVTDLHSSDDASTSSAAVGLNDTGQVLGRIGKWDGSDGYHWIWNGREFRRLPDTPLYTSSVGGGRINDRGMAAGAYVKEQDPSGKATGWGPAVHHDGVTTPLEIPKCTREGGVAHDVNAGGLAVGEAMCDTDGKLTTHAYTWQDGRRTDLGEGRAYAVNDHGLVAGFTGQQNDTPVVWLQERRYNLQDLLPLPACAEGAVPCMRLISVADVNSSGQILARGFIKDGTGSQGERAYLLTPSAPRADLEVTHKVSSAEFGPGASVTWTSTVTNKGPDTATGVQLDMVVPAFSGGVCETSRGLCTPFKSGGGFRNTVKVLEPGGSATVTVTATIPAGAGDGVEVKTSATAHTLDVTDPARGNNRAEATATVRHALNRTAITFDPVRVGTSSAYPTEVKLTNRSSDPMKITAIKTEGPFTQTNDCPAAGATLEAGKTCLMWVSFAPTQVGAASGKLTVTTGGDQPSYVTTLTGQGKESNAVPQVDTPAGPLTGVVGQPFTLTVPFSDGDPADTHTAEVWWGVELGDFEPTSKVEVTPKAEGGGGTVTVTGTFRAPSEGVAAVMVTDSKGDTGYSDGIRYVIAAAPAANTAPVAAAGTDVELTVNEKLQRVVPVSDPGSASWTASVDYGDGTGPVAVTAQGAQITLEHRWASAGRYPVVVTVRDNGGLQTSVVFTATVVTGQTPNQAPEVTLSGPGKVTEGTAWKASGSLSDPGSKAWTATVDYGDGTGPRVLPVDGTRLKLEHVFTDDGERTVTVTVTDDRGATGTARLKVKAAGAAPEVKLEEPAADTVAAVGVPVTLKASFTDPGTADTHTGTWTVDGHKVAGALAGHEGKGSTIGTHTFTKPGRYPVTVTVTDDDGASTTTKKAHVLVLARAGSLSGEGQVASPAGSCRLSAACEAAGKAAFAVTAGYPSQGGAPTGELRYDAPGFTLRHTAYTVLAAADGTAVLRGTGRVNDTTEVTFEITASDPHTDRFRLRAWGKDGGLVYDNQRTGPAPSVTGTVRVSGRN</sequence>
<evidence type="ECO:0000259" key="3">
    <source>
        <dbReference type="PROSITE" id="PS50093"/>
    </source>
</evidence>
<protein>
    <submittedName>
        <fullName evidence="4">Putative repeat protein (TIGR01451 family)</fullName>
    </submittedName>
</protein>